<dbReference type="PROSITE" id="PS00108">
    <property type="entry name" value="PROTEIN_KINASE_ST"/>
    <property type="match status" value="1"/>
</dbReference>
<evidence type="ECO:0000259" key="24">
    <source>
        <dbReference type="PROSITE" id="PS51285"/>
    </source>
</evidence>
<evidence type="ECO:0000313" key="25">
    <source>
        <dbReference type="EMBL" id="KAK3084551.1"/>
    </source>
</evidence>
<evidence type="ECO:0000256" key="5">
    <source>
        <dbReference type="ARBA" id="ARBA00022527"/>
    </source>
</evidence>
<evidence type="ECO:0000256" key="6">
    <source>
        <dbReference type="ARBA" id="ARBA00022553"/>
    </source>
</evidence>
<evidence type="ECO:0000256" key="14">
    <source>
        <dbReference type="ARBA" id="ARBA00023054"/>
    </source>
</evidence>
<dbReference type="InterPro" id="IPR000961">
    <property type="entry name" value="AGC-kinase_C"/>
</dbReference>
<dbReference type="InterPro" id="IPR017441">
    <property type="entry name" value="Protein_kinase_ATP_BS"/>
</dbReference>
<evidence type="ECO:0000256" key="11">
    <source>
        <dbReference type="ARBA" id="ARBA00022777"/>
    </source>
</evidence>
<feature type="domain" description="Protein kinase" evidence="21">
    <location>
        <begin position="84"/>
        <end position="350"/>
    </location>
</feature>
<dbReference type="Pfam" id="PF00130">
    <property type="entry name" value="C1_1"/>
    <property type="match status" value="1"/>
</dbReference>
<comment type="subcellular location">
    <subcellularLocation>
        <location evidence="2">Cytoplasm</location>
    </subcellularLocation>
</comment>
<dbReference type="InterPro" id="IPR002219">
    <property type="entry name" value="PKC_DAG/PE"/>
</dbReference>
<dbReference type="PROSITE" id="PS50011">
    <property type="entry name" value="PROTEIN_KINASE_DOM"/>
    <property type="match status" value="1"/>
</dbReference>
<dbReference type="Gene3D" id="2.30.29.30">
    <property type="entry name" value="Pleckstrin-homology domain (PH domain)/Phosphotyrosine-binding domain (PTB)"/>
    <property type="match status" value="1"/>
</dbReference>
<name>A0AA88XKE6_PINIB</name>
<feature type="region of interest" description="Disordered" evidence="19">
    <location>
        <begin position="1534"/>
        <end position="1556"/>
    </location>
</feature>
<dbReference type="SMART" id="SM00133">
    <property type="entry name" value="S_TK_X"/>
    <property type="match status" value="1"/>
</dbReference>
<dbReference type="InterPro" id="IPR011993">
    <property type="entry name" value="PH-like_dom_sf"/>
</dbReference>
<evidence type="ECO:0000256" key="7">
    <source>
        <dbReference type="ARBA" id="ARBA00022679"/>
    </source>
</evidence>
<evidence type="ECO:0000256" key="16">
    <source>
        <dbReference type="ARBA" id="ARBA00048679"/>
    </source>
</evidence>
<dbReference type="PROSITE" id="PS00479">
    <property type="entry name" value="ZF_DAG_PE_1"/>
    <property type="match status" value="1"/>
</dbReference>
<dbReference type="SUPFAM" id="SSF56112">
    <property type="entry name" value="Protein kinase-like (PK-like)"/>
    <property type="match status" value="1"/>
</dbReference>
<evidence type="ECO:0000256" key="15">
    <source>
        <dbReference type="ARBA" id="ARBA00047899"/>
    </source>
</evidence>
<feature type="binding site" evidence="17">
    <location>
        <position position="113"/>
    </location>
    <ligand>
        <name>ATP</name>
        <dbReference type="ChEBI" id="CHEBI:30616"/>
    </ligand>
</feature>
<evidence type="ECO:0000256" key="8">
    <source>
        <dbReference type="ARBA" id="ARBA00022723"/>
    </source>
</evidence>
<evidence type="ECO:0000256" key="13">
    <source>
        <dbReference type="ARBA" id="ARBA00022840"/>
    </source>
</evidence>
<dbReference type="EMBL" id="VSWD01000013">
    <property type="protein sequence ID" value="KAK3084551.1"/>
    <property type="molecule type" value="Genomic_DNA"/>
</dbReference>
<feature type="domain" description="CNH" evidence="23">
    <location>
        <begin position="1877"/>
        <end position="2171"/>
    </location>
</feature>
<dbReference type="PROSITE" id="PS50003">
    <property type="entry name" value="PH_DOMAIN"/>
    <property type="match status" value="1"/>
</dbReference>
<dbReference type="GO" id="GO:0008270">
    <property type="term" value="F:zinc ion binding"/>
    <property type="evidence" value="ECO:0007669"/>
    <property type="project" value="UniProtKB-KW"/>
</dbReference>
<dbReference type="Pfam" id="PF00069">
    <property type="entry name" value="Pkinase"/>
    <property type="match status" value="1"/>
</dbReference>
<keyword evidence="9 17" id="KW-0547">Nucleotide-binding</keyword>
<feature type="domain" description="AGC-kinase C-terminal" evidence="24">
    <location>
        <begin position="351"/>
        <end position="421"/>
    </location>
</feature>
<dbReference type="PANTHER" id="PTHR22988">
    <property type="entry name" value="MYOTONIC DYSTROPHY S/T KINASE-RELATED"/>
    <property type="match status" value="1"/>
</dbReference>
<evidence type="ECO:0000313" key="26">
    <source>
        <dbReference type="Proteomes" id="UP001186944"/>
    </source>
</evidence>
<dbReference type="Pfam" id="PF00780">
    <property type="entry name" value="CNH"/>
    <property type="match status" value="1"/>
</dbReference>
<dbReference type="GO" id="GO:0005737">
    <property type="term" value="C:cytoplasm"/>
    <property type="evidence" value="ECO:0007669"/>
    <property type="project" value="UniProtKB-SubCell"/>
</dbReference>
<dbReference type="Gene3D" id="1.10.510.10">
    <property type="entry name" value="Transferase(Phosphotransferase) domain 1"/>
    <property type="match status" value="1"/>
</dbReference>
<dbReference type="GO" id="GO:0000281">
    <property type="term" value="P:mitotic cytokinesis"/>
    <property type="evidence" value="ECO:0007669"/>
    <property type="project" value="InterPro"/>
</dbReference>
<dbReference type="SUPFAM" id="SSF50729">
    <property type="entry name" value="PH domain-like"/>
    <property type="match status" value="1"/>
</dbReference>
<evidence type="ECO:0000256" key="19">
    <source>
        <dbReference type="SAM" id="MobiDB-lite"/>
    </source>
</evidence>
<keyword evidence="7" id="KW-0808">Transferase</keyword>
<dbReference type="InterPro" id="IPR011009">
    <property type="entry name" value="Kinase-like_dom_sf"/>
</dbReference>
<comment type="catalytic activity">
    <reaction evidence="16">
        <text>L-seryl-[protein] + ATP = O-phospho-L-seryl-[protein] + ADP + H(+)</text>
        <dbReference type="Rhea" id="RHEA:17989"/>
        <dbReference type="Rhea" id="RHEA-COMP:9863"/>
        <dbReference type="Rhea" id="RHEA-COMP:11604"/>
        <dbReference type="ChEBI" id="CHEBI:15378"/>
        <dbReference type="ChEBI" id="CHEBI:29999"/>
        <dbReference type="ChEBI" id="CHEBI:30616"/>
        <dbReference type="ChEBI" id="CHEBI:83421"/>
        <dbReference type="ChEBI" id="CHEBI:456216"/>
        <dbReference type="EC" id="2.7.11.1"/>
    </reaction>
</comment>
<dbReference type="EC" id="2.7.11.1" evidence="3"/>
<evidence type="ECO:0000256" key="9">
    <source>
        <dbReference type="ARBA" id="ARBA00022741"/>
    </source>
</evidence>
<accession>A0AA88XKE6</accession>
<dbReference type="InterPro" id="IPR001849">
    <property type="entry name" value="PH_domain"/>
</dbReference>
<dbReference type="GO" id="GO:0031032">
    <property type="term" value="P:actomyosin structure organization"/>
    <property type="evidence" value="ECO:0007669"/>
    <property type="project" value="TreeGrafter"/>
</dbReference>
<comment type="cofactor">
    <cofactor evidence="1">
        <name>Mg(2+)</name>
        <dbReference type="ChEBI" id="CHEBI:18420"/>
    </cofactor>
</comment>
<comment type="caution">
    <text evidence="25">The sequence shown here is derived from an EMBL/GenBank/DDBJ whole genome shotgun (WGS) entry which is preliminary data.</text>
</comment>
<dbReference type="SMART" id="SM00109">
    <property type="entry name" value="C1"/>
    <property type="match status" value="1"/>
</dbReference>
<evidence type="ECO:0000256" key="18">
    <source>
        <dbReference type="SAM" id="Coils"/>
    </source>
</evidence>
<dbReference type="SUPFAM" id="SSF57889">
    <property type="entry name" value="Cysteine-rich domain"/>
    <property type="match status" value="1"/>
</dbReference>
<keyword evidence="13 17" id="KW-0067">ATP-binding</keyword>
<dbReference type="FunFam" id="1.10.510.10:FF:000751">
    <property type="entry name" value="Non-specific serine/threonine protein kinase"/>
    <property type="match status" value="1"/>
</dbReference>
<protein>
    <recommendedName>
        <fullName evidence="3">non-specific serine/threonine protein kinase</fullName>
        <ecNumber evidence="3">2.7.11.1</ecNumber>
    </recommendedName>
</protein>
<evidence type="ECO:0000256" key="3">
    <source>
        <dbReference type="ARBA" id="ARBA00012513"/>
    </source>
</evidence>
<dbReference type="Gene3D" id="3.30.60.20">
    <property type="match status" value="1"/>
</dbReference>
<evidence type="ECO:0000259" key="20">
    <source>
        <dbReference type="PROSITE" id="PS50003"/>
    </source>
</evidence>
<dbReference type="InterPro" id="IPR046349">
    <property type="entry name" value="C1-like_sf"/>
</dbReference>
<feature type="coiled-coil region" evidence="18">
    <location>
        <begin position="1557"/>
        <end position="1591"/>
    </location>
</feature>
<dbReference type="PROSITE" id="PS50081">
    <property type="entry name" value="ZF_DAG_PE_2"/>
    <property type="match status" value="1"/>
</dbReference>
<feature type="coiled-coil region" evidence="18">
    <location>
        <begin position="458"/>
        <end position="627"/>
    </location>
</feature>
<evidence type="ECO:0000256" key="10">
    <source>
        <dbReference type="ARBA" id="ARBA00022771"/>
    </source>
</evidence>
<dbReference type="PROSITE" id="PS51285">
    <property type="entry name" value="AGC_KINASE_CTER"/>
    <property type="match status" value="1"/>
</dbReference>
<evidence type="ECO:0000256" key="2">
    <source>
        <dbReference type="ARBA" id="ARBA00004496"/>
    </source>
</evidence>
<evidence type="ECO:0000256" key="17">
    <source>
        <dbReference type="PROSITE-ProRule" id="PRU10141"/>
    </source>
</evidence>
<dbReference type="Gene3D" id="3.30.200.20">
    <property type="entry name" value="Phosphorylase Kinase, domain 1"/>
    <property type="match status" value="1"/>
</dbReference>
<dbReference type="InterPro" id="IPR037708">
    <property type="entry name" value="CRIK_dom"/>
</dbReference>
<dbReference type="CDD" id="cd05601">
    <property type="entry name" value="STKc_CRIK"/>
    <property type="match status" value="1"/>
</dbReference>
<proteinExistence type="predicted"/>
<keyword evidence="11" id="KW-0418">Kinase</keyword>
<dbReference type="InterPro" id="IPR001180">
    <property type="entry name" value="CNH_dom"/>
</dbReference>
<dbReference type="PANTHER" id="PTHR22988:SF71">
    <property type="entry name" value="CITRON RHO-INTERACTING KINASE"/>
    <property type="match status" value="1"/>
</dbReference>
<keyword evidence="5" id="KW-0723">Serine/threonine-protein kinase</keyword>
<evidence type="ECO:0000256" key="1">
    <source>
        <dbReference type="ARBA" id="ARBA00001946"/>
    </source>
</evidence>
<dbReference type="InterPro" id="IPR008271">
    <property type="entry name" value="Ser/Thr_kinase_AS"/>
</dbReference>
<keyword evidence="14 18" id="KW-0175">Coiled coil</keyword>
<evidence type="ECO:0000256" key="12">
    <source>
        <dbReference type="ARBA" id="ARBA00022833"/>
    </source>
</evidence>
<organism evidence="25 26">
    <name type="scientific">Pinctada imbricata</name>
    <name type="common">Atlantic pearl-oyster</name>
    <name type="synonym">Pinctada martensii</name>
    <dbReference type="NCBI Taxonomy" id="66713"/>
    <lineage>
        <taxon>Eukaryota</taxon>
        <taxon>Metazoa</taxon>
        <taxon>Spiralia</taxon>
        <taxon>Lophotrochozoa</taxon>
        <taxon>Mollusca</taxon>
        <taxon>Bivalvia</taxon>
        <taxon>Autobranchia</taxon>
        <taxon>Pteriomorphia</taxon>
        <taxon>Pterioida</taxon>
        <taxon>Pterioidea</taxon>
        <taxon>Pteriidae</taxon>
        <taxon>Pinctada</taxon>
    </lineage>
</organism>
<dbReference type="PROSITE" id="PS00107">
    <property type="entry name" value="PROTEIN_KINASE_ATP"/>
    <property type="match status" value="1"/>
</dbReference>
<keyword evidence="26" id="KW-1185">Reference proteome</keyword>
<keyword evidence="10" id="KW-0863">Zinc-finger</keyword>
<keyword evidence="8" id="KW-0479">Metal-binding</keyword>
<dbReference type="Pfam" id="PF00169">
    <property type="entry name" value="PH"/>
    <property type="match status" value="1"/>
</dbReference>
<keyword evidence="6" id="KW-0597">Phosphoprotein</keyword>
<feature type="domain" description="PH" evidence="20">
    <location>
        <begin position="1736"/>
        <end position="1850"/>
    </location>
</feature>
<dbReference type="GO" id="GO:0005524">
    <property type="term" value="F:ATP binding"/>
    <property type="evidence" value="ECO:0007669"/>
    <property type="project" value="UniProtKB-UniRule"/>
</dbReference>
<dbReference type="InterPro" id="IPR000719">
    <property type="entry name" value="Prot_kinase_dom"/>
</dbReference>
<keyword evidence="4" id="KW-0963">Cytoplasm</keyword>
<comment type="catalytic activity">
    <reaction evidence="15">
        <text>L-threonyl-[protein] + ATP = O-phospho-L-threonyl-[protein] + ADP + H(+)</text>
        <dbReference type="Rhea" id="RHEA:46608"/>
        <dbReference type="Rhea" id="RHEA-COMP:11060"/>
        <dbReference type="Rhea" id="RHEA-COMP:11605"/>
        <dbReference type="ChEBI" id="CHEBI:15378"/>
        <dbReference type="ChEBI" id="CHEBI:30013"/>
        <dbReference type="ChEBI" id="CHEBI:30616"/>
        <dbReference type="ChEBI" id="CHEBI:61977"/>
        <dbReference type="ChEBI" id="CHEBI:456216"/>
        <dbReference type="EC" id="2.7.11.1"/>
    </reaction>
</comment>
<dbReference type="GO" id="GO:0004674">
    <property type="term" value="F:protein serine/threonine kinase activity"/>
    <property type="evidence" value="ECO:0007669"/>
    <property type="project" value="UniProtKB-KW"/>
</dbReference>
<keyword evidence="12" id="KW-0862">Zinc</keyword>
<evidence type="ECO:0000256" key="4">
    <source>
        <dbReference type="ARBA" id="ARBA00022490"/>
    </source>
</evidence>
<dbReference type="InterPro" id="IPR050839">
    <property type="entry name" value="Rho-assoc_Ser/Thr_Kinase"/>
</dbReference>
<feature type="region of interest" description="Disordered" evidence="19">
    <location>
        <begin position="1157"/>
        <end position="1188"/>
    </location>
</feature>
<feature type="domain" description="Phorbol-ester/DAG-type" evidence="22">
    <location>
        <begin position="1655"/>
        <end position="1704"/>
    </location>
</feature>
<dbReference type="CDD" id="cd20814">
    <property type="entry name" value="CRIK"/>
    <property type="match status" value="1"/>
</dbReference>
<evidence type="ECO:0000259" key="22">
    <source>
        <dbReference type="PROSITE" id="PS50081"/>
    </source>
</evidence>
<evidence type="ECO:0000259" key="21">
    <source>
        <dbReference type="PROSITE" id="PS50011"/>
    </source>
</evidence>
<dbReference type="PROSITE" id="PS50219">
    <property type="entry name" value="CNH"/>
    <property type="match status" value="1"/>
</dbReference>
<dbReference type="Proteomes" id="UP001186944">
    <property type="component" value="Unassembled WGS sequence"/>
</dbReference>
<dbReference type="SMART" id="SM00220">
    <property type="entry name" value="S_TKc"/>
    <property type="match status" value="1"/>
</dbReference>
<dbReference type="SMART" id="SM00233">
    <property type="entry name" value="PH"/>
    <property type="match status" value="1"/>
</dbReference>
<evidence type="ECO:0000259" key="23">
    <source>
        <dbReference type="PROSITE" id="PS50219"/>
    </source>
</evidence>
<dbReference type="FunFam" id="3.30.200.20:FF:000017">
    <property type="entry name" value="Non-specific serine/threonine protein kinase"/>
    <property type="match status" value="1"/>
</dbReference>
<dbReference type="SMART" id="SM00036">
    <property type="entry name" value="CNH"/>
    <property type="match status" value="1"/>
</dbReference>
<dbReference type="GO" id="GO:0005856">
    <property type="term" value="C:cytoskeleton"/>
    <property type="evidence" value="ECO:0007669"/>
    <property type="project" value="TreeGrafter"/>
</dbReference>
<gene>
    <name evidence="25" type="ORF">FSP39_015212</name>
</gene>
<reference evidence="25" key="1">
    <citation type="submission" date="2019-08" db="EMBL/GenBank/DDBJ databases">
        <title>The improved chromosome-level genome for the pearl oyster Pinctada fucata martensii using PacBio sequencing and Hi-C.</title>
        <authorList>
            <person name="Zheng Z."/>
        </authorList>
    </citation>
    <scope>NUCLEOTIDE SEQUENCE</scope>
    <source>
        <strain evidence="25">ZZ-2019</strain>
        <tissue evidence="25">Adductor muscle</tissue>
    </source>
</reference>
<sequence>MNGTSESIYSRDGVLNDLVKGQVTSDDLYTSLLTKDGLLDALLVLYRECCQENLMKNKHVSTFVRKYGSTIDKVQKLRIKVADFEVKDVIGRGHFGEVQVVREKVTGTVFAMKILHKHETLAQHEISFYEEERDIMAKAASPWITKLHYAFQDAQNLYLIMEFHAGGDLLSLLSRHDDIFEESMARFYVAEMTLAINALHSMGYVHRDIKPENVLIDIKGHVKLADFGSSAKLSPDMLVASRMPVGTPDYVSPELLTSMDKDHVHQNYGVEVDWWSLGICMYEMLYGKTPFTDDNGSMCITYANIMNFKNCLTFPSDINVSSSAISLIKSLLADKKTRYGYLQISKHHFFKTLDLENIRSEKPPFIPHLASLDDTSNFEEFERIKYQPNFDEYNTSKDFSGKDLPFVGFTYTKSRNTAERAPRLSLLREDIKESTINDTSSSDDSGPVNVDSGSRNLEVKLTVKINELQNKYHELEESECSIRSEMERVQHDNKDKEDKITGLALEKEAIEKELQIYVTKCVALTSQLDTVTAERDHLEIKASKLYSEISEMTREAEAIEEEILRCQVEELQDYVKELETERQSLRNMVGQKDKQLNEVRELYGDTKKQLTQLKKRLDKEKRKSRDDHKRDFAMLESMEESWKKQIHDKCTESAEKEHRIQELQDLLEAYEEQEKEFMEREQKLLKKLEQGKSSDKLDIRVLLQTGPSPRKKRESHYEQKKNRIQELEDLVEKYEADSKAWQEEEDNYQEIIDGLRNEVEAYKHQQKMSIHTKENLKQQVEMYQSEVTALRQKIKELQENVRLCLEEKDNEKQQAYLEKHKKELEVEIELLREDKRNAFKEKLEQNHEIDELKHRISENERVDSNVIQTINRLTSRLERTERQLSQSRDREIEVRLKARESQEIRNKLQEAQIEELRKENNDLENQLKRLKVELETLKTDQSGSEVQKVEIKRLQETIEKNLRQQNQLQEKVDKAINEKFDLNKKLRKLESENDTLHTSLKCCKDEIEKMDESLKGYLELKEEQTRLRDENDQLSTKISDLETELQKLEQMEKLKEEKNRLEIKLQSVEKELDEQKILSAKRWNKLDDAEDLRQENKFLESKVKTQQSSIEQLELKIKSSEEQQKTLEQKDKKIASLSSELDQLRLRRRSAEVRVQELQREMDQKQQQSNTGRRDVQHLENQLQTEREKNDSYLEDLRKELKEYNVALSEAKSLLTAQQRIEQSMREKHEAEIRELKMKLYRAQGVLEGEDDVKLLKAQNDALNRQIQNMDDRITHILKEKGEISMERQTLKDKVLQLEHSCDLEKQKVEILQNSCGELERQIQDLEALMEENDKKEKEWENIRKTYETAVDERENEIEGTSQRVHALEQARQASNERYDKLKQQLQAEKSKHKTDVETLNEKLWEAKKIANQAASQLLEMENQVARYKTMNETQARSLEVDTDEKTKLKEEISCIITENQALRAKNLKLKQGLDEAMDKFELIFGEKVDLENFAEALQGLHFLERYKFESTIGQQMKLIDYLKVLYEENNDKKKKVSNLGKKGSKSQLPGPALPGLTDLQNALELERKRNVKLTEQLDKLRQENLCQAQELLNLKGPLKERMDGSLSSNVKAEVAALTRTAPDHALLTPRVNKSQRFMMQDLNPGPQRMCHAIPHKLKMGLNTRATKCGVCLGSIPFVRHASKCQMCHMTYHPKCLPEVTDNCGMPTEYVHYFSEIMTKVIQQPQRYSLLDGNSPLRLDGWLKVQRAGKPRWEKRWGVLENNLLLLYRDEGDANPVDTFELNPSETDVGIHSAISVAELSSTAQSDLPYVIKIEHVPLTTCWSGRVLYLMALNFNDKQKWAAYLEAAVKSLQRVDTSFKRMKLEQHKLLELSGDRRLELNCTLVLSKQILLLGADEGLYGVNIHNGRHAVITKLAGIHQIHYMVYTENLSSIIVITGKDRHVIYIHKDAIKTRLNQATSDETTKVPYTVIETLPGCTVLEVTENNDGLYVIGGLADRIVVLKYNTDLREFCVRKEFMTTEPCSCLCVTEEFALVGTDKFYKITLDHHTMAEFVDKKDNSLGFAAYGAAKRMSFPLAVANVTPEGCPQEFILCFHEFGVFVDSKGRRSRGEDMKWSCLPLSFGYSEPFLYVTYFNSVQAITIPANKNETRGKQTCLDIHFPRYLGNAMTSGGVYIADNRSYGTDLVCLRGNDGLPGGELPGARVENKENQPKYV</sequence>